<dbReference type="EMBL" id="QSEP01000016">
    <property type="protein sequence ID" value="RGZ84493.1"/>
    <property type="molecule type" value="Genomic_DNA"/>
</dbReference>
<feature type="region of interest" description="Disordered" evidence="1">
    <location>
        <begin position="146"/>
        <end position="189"/>
    </location>
</feature>
<name>A0A413PZH2_9FIRM</name>
<evidence type="ECO:0008006" key="4">
    <source>
        <dbReference type="Google" id="ProtNLM"/>
    </source>
</evidence>
<feature type="compositionally biased region" description="Basic and acidic residues" evidence="1">
    <location>
        <begin position="230"/>
        <end position="243"/>
    </location>
</feature>
<protein>
    <recommendedName>
        <fullName evidence="4">Consensus disorder prediction</fullName>
    </recommendedName>
</protein>
<feature type="region of interest" description="Disordered" evidence="1">
    <location>
        <begin position="37"/>
        <end position="71"/>
    </location>
</feature>
<feature type="region of interest" description="Disordered" evidence="1">
    <location>
        <begin position="219"/>
        <end position="252"/>
    </location>
</feature>
<organism evidence="2 3">
    <name type="scientific">Anaerobutyricum hallii</name>
    <dbReference type="NCBI Taxonomy" id="39488"/>
    <lineage>
        <taxon>Bacteria</taxon>
        <taxon>Bacillati</taxon>
        <taxon>Bacillota</taxon>
        <taxon>Clostridia</taxon>
        <taxon>Lachnospirales</taxon>
        <taxon>Lachnospiraceae</taxon>
        <taxon>Anaerobutyricum</taxon>
    </lineage>
</organism>
<dbReference type="Proteomes" id="UP000286561">
    <property type="component" value="Unassembled WGS sequence"/>
</dbReference>
<evidence type="ECO:0000313" key="2">
    <source>
        <dbReference type="EMBL" id="RGZ84493.1"/>
    </source>
</evidence>
<feature type="compositionally biased region" description="Basic and acidic residues" evidence="1">
    <location>
        <begin position="158"/>
        <end position="184"/>
    </location>
</feature>
<dbReference type="AlphaFoldDB" id="A0A413PZH2"/>
<evidence type="ECO:0000313" key="3">
    <source>
        <dbReference type="Proteomes" id="UP000286561"/>
    </source>
</evidence>
<gene>
    <name evidence="2" type="ORF">DW972_04555</name>
</gene>
<sequence>MCRISAHNKMSELLNRNTDPLFEKMEKIFKERDAEYKKMEERNRVREEAVKEKENSLKKQEEQFSSREANIRQQEKEIEEKMQMLEEKQRETQEMEKCLQKKRLELEADEQQSLLDTSILREEIRNEKLKQQRLSRELEDKLADLGYSSHNLADPAILEEKEQKIKEQEQEIQRLNEENEKWEDKADEWEEKESGFVAQIDTLNKEKAQLWKKLMGVEDESLPEREEDVPDKTEEPVEERVSGAEEPVEEVEEVEVVPEEESVYAKEEENLKEAMEMDTPLTAEGFYNYLQEQEVGGVIQLRHAKQGDMVNIAISQIVVTVVFAEEAKEGWFDIKKPFSNNHKLRRLIRNWNKNQSDLTFQYDATDNTVTAEGDFDKDQTAEELLRYLDRLLDTYFDTGEEE</sequence>
<dbReference type="RefSeq" id="WP_118329151.1">
    <property type="nucleotide sequence ID" value="NZ_CATXFZ010000004.1"/>
</dbReference>
<feature type="compositionally biased region" description="Acidic residues" evidence="1">
    <location>
        <begin position="219"/>
        <end position="229"/>
    </location>
</feature>
<proteinExistence type="predicted"/>
<accession>A0A413PZH2</accession>
<comment type="caution">
    <text evidence="2">The sequence shown here is derived from an EMBL/GenBank/DDBJ whole genome shotgun (WGS) entry which is preliminary data.</text>
</comment>
<evidence type="ECO:0000256" key="1">
    <source>
        <dbReference type="SAM" id="MobiDB-lite"/>
    </source>
</evidence>
<reference evidence="2 3" key="1">
    <citation type="submission" date="2018-08" db="EMBL/GenBank/DDBJ databases">
        <title>A genome reference for cultivated species of the human gut microbiota.</title>
        <authorList>
            <person name="Zou Y."/>
            <person name="Xue W."/>
            <person name="Luo G."/>
        </authorList>
    </citation>
    <scope>NUCLEOTIDE SEQUENCE [LARGE SCALE GENOMIC DNA]</scope>
    <source>
        <strain evidence="2 3">AM48-23BH</strain>
    </source>
</reference>